<dbReference type="EMBL" id="QYBB01000089">
    <property type="protein sequence ID" value="RYC28922.1"/>
    <property type="molecule type" value="Genomic_DNA"/>
</dbReference>
<reference evidence="1 2" key="1">
    <citation type="submission" date="2018-12" db="EMBL/GenBank/DDBJ databases">
        <authorList>
            <person name="Grouzdev D.S."/>
            <person name="Krutkina M.S."/>
        </authorList>
    </citation>
    <scope>NUCLEOTIDE SEQUENCE [LARGE SCALE GENOMIC DNA]</scope>
    <source>
        <strain evidence="1 2">RmlP026</strain>
    </source>
</reference>
<keyword evidence="2" id="KW-1185">Reference proteome</keyword>
<name>A0A4Q2TXT7_9HYPH</name>
<reference evidence="1 2" key="2">
    <citation type="submission" date="2019-02" db="EMBL/GenBank/DDBJ databases">
        <title>'Lichenibacterium ramalinii' gen. nov. sp. nov., 'Lichenibacterium minor' gen. nov. sp. nov.</title>
        <authorList>
            <person name="Pankratov T."/>
        </authorList>
    </citation>
    <scope>NUCLEOTIDE SEQUENCE [LARGE SCALE GENOMIC DNA]</scope>
    <source>
        <strain evidence="1 2">RmlP026</strain>
    </source>
</reference>
<dbReference type="GO" id="GO:0043565">
    <property type="term" value="F:sequence-specific DNA binding"/>
    <property type="evidence" value="ECO:0007669"/>
    <property type="project" value="InterPro"/>
</dbReference>
<sequence length="128" mass="14108">MRVEVLSGVERRRQWSDDEKVRIIEETLVPGARVAEVARRNAVSASLVFGWRRLARDGLLGRGDPALVPVEIVAPIPALPAPAAPSVPRPRRSAGLIEIELSQGRRLRVGPDVDVDALRRVLDALDRR</sequence>
<dbReference type="InterPro" id="IPR002514">
    <property type="entry name" value="Transposase_8"/>
</dbReference>
<dbReference type="GO" id="GO:0006313">
    <property type="term" value="P:DNA transposition"/>
    <property type="evidence" value="ECO:0007669"/>
    <property type="project" value="InterPro"/>
</dbReference>
<dbReference type="OrthoDB" id="8080802at2"/>
<accession>A0A4Q2TXT7</accession>
<organism evidence="1 2">
    <name type="scientific">Lichenibacterium minor</name>
    <dbReference type="NCBI Taxonomy" id="2316528"/>
    <lineage>
        <taxon>Bacteria</taxon>
        <taxon>Pseudomonadati</taxon>
        <taxon>Pseudomonadota</taxon>
        <taxon>Alphaproteobacteria</taxon>
        <taxon>Hyphomicrobiales</taxon>
        <taxon>Lichenihabitantaceae</taxon>
        <taxon>Lichenibacterium</taxon>
    </lineage>
</organism>
<dbReference type="NCBIfam" id="NF047595">
    <property type="entry name" value="IS66_ISRel24_TnpA"/>
    <property type="match status" value="1"/>
</dbReference>
<protein>
    <submittedName>
        <fullName evidence="1">Transposase</fullName>
    </submittedName>
</protein>
<evidence type="ECO:0000313" key="1">
    <source>
        <dbReference type="EMBL" id="RYC28922.1"/>
    </source>
</evidence>
<dbReference type="AlphaFoldDB" id="A0A4Q2TXT7"/>
<dbReference type="GO" id="GO:0004803">
    <property type="term" value="F:transposase activity"/>
    <property type="evidence" value="ECO:0007669"/>
    <property type="project" value="InterPro"/>
</dbReference>
<dbReference type="RefSeq" id="WP_129229995.1">
    <property type="nucleotide sequence ID" value="NZ_QYBB01000089.1"/>
</dbReference>
<dbReference type="Proteomes" id="UP000290759">
    <property type="component" value="Unassembled WGS sequence"/>
</dbReference>
<dbReference type="InterPro" id="IPR010921">
    <property type="entry name" value="Trp_repressor/repl_initiator"/>
</dbReference>
<proteinExistence type="predicted"/>
<comment type="caution">
    <text evidence="1">The sequence shown here is derived from an EMBL/GenBank/DDBJ whole genome shotgun (WGS) entry which is preliminary data.</text>
</comment>
<dbReference type="SUPFAM" id="SSF48295">
    <property type="entry name" value="TrpR-like"/>
    <property type="match status" value="1"/>
</dbReference>
<dbReference type="PANTHER" id="PTHR37936">
    <property type="entry name" value="TRANSPOSASE INSC FOR INSERTION ELEMENT IS2A-RELATED"/>
    <property type="match status" value="1"/>
</dbReference>
<dbReference type="Pfam" id="PF01527">
    <property type="entry name" value="HTH_Tnp_1"/>
    <property type="match status" value="1"/>
</dbReference>
<gene>
    <name evidence="1" type="ORF">D3273_26715</name>
</gene>
<dbReference type="PANTHER" id="PTHR37936:SF3">
    <property type="entry name" value="TRANSPOSASE INSC FOR INSERTION ELEMENT IS2A-RELATED"/>
    <property type="match status" value="1"/>
</dbReference>
<evidence type="ECO:0000313" key="2">
    <source>
        <dbReference type="Proteomes" id="UP000290759"/>
    </source>
</evidence>